<proteinExistence type="predicted"/>
<dbReference type="AlphaFoldDB" id="A0AA35XDD3"/>
<keyword evidence="1" id="KW-0175">Coiled coil</keyword>
<feature type="coiled-coil region" evidence="1">
    <location>
        <begin position="19"/>
        <end position="60"/>
    </location>
</feature>
<evidence type="ECO:0000313" key="3">
    <source>
        <dbReference type="Proteomes" id="UP001174909"/>
    </source>
</evidence>
<comment type="caution">
    <text evidence="2">The sequence shown here is derived from an EMBL/GenBank/DDBJ whole genome shotgun (WGS) entry which is preliminary data.</text>
</comment>
<sequence>MPEHMTDTVTHLTLLATVTQSLLKENQELRQTTEDLKTDNRELRMSFEDLKKENHEQQKLIQ</sequence>
<evidence type="ECO:0000256" key="1">
    <source>
        <dbReference type="SAM" id="Coils"/>
    </source>
</evidence>
<protein>
    <submittedName>
        <fullName evidence="2">Uncharacterized protein</fullName>
    </submittedName>
</protein>
<dbReference type="EMBL" id="CASHTH010004202">
    <property type="protein sequence ID" value="CAI8054623.1"/>
    <property type="molecule type" value="Genomic_DNA"/>
</dbReference>
<reference evidence="2" key="1">
    <citation type="submission" date="2023-03" db="EMBL/GenBank/DDBJ databases">
        <authorList>
            <person name="Steffen K."/>
            <person name="Cardenas P."/>
        </authorList>
    </citation>
    <scope>NUCLEOTIDE SEQUENCE</scope>
</reference>
<organism evidence="2 3">
    <name type="scientific">Geodia barretti</name>
    <name type="common">Barrett's horny sponge</name>
    <dbReference type="NCBI Taxonomy" id="519541"/>
    <lineage>
        <taxon>Eukaryota</taxon>
        <taxon>Metazoa</taxon>
        <taxon>Porifera</taxon>
        <taxon>Demospongiae</taxon>
        <taxon>Heteroscleromorpha</taxon>
        <taxon>Tetractinellida</taxon>
        <taxon>Astrophorina</taxon>
        <taxon>Geodiidae</taxon>
        <taxon>Geodia</taxon>
    </lineage>
</organism>
<feature type="non-terminal residue" evidence="2">
    <location>
        <position position="62"/>
    </location>
</feature>
<name>A0AA35XDD3_GEOBA</name>
<dbReference type="Proteomes" id="UP001174909">
    <property type="component" value="Unassembled WGS sequence"/>
</dbReference>
<gene>
    <name evidence="2" type="ORF">GBAR_LOCUS29796</name>
</gene>
<evidence type="ECO:0000313" key="2">
    <source>
        <dbReference type="EMBL" id="CAI8054623.1"/>
    </source>
</evidence>
<keyword evidence="3" id="KW-1185">Reference proteome</keyword>
<accession>A0AA35XDD3</accession>